<keyword evidence="3" id="KW-0862">Zinc</keyword>
<dbReference type="GeneID" id="24255352"/>
<dbReference type="Proteomes" id="UP000028181">
    <property type="component" value="Chromosome I"/>
</dbReference>
<dbReference type="GO" id="GO:0016846">
    <property type="term" value="F:carbon-sulfur lyase activity"/>
    <property type="evidence" value="ECO:0007669"/>
    <property type="project" value="InterPro"/>
</dbReference>
<evidence type="ECO:0000313" key="7">
    <source>
        <dbReference type="Proteomes" id="UP000028181"/>
    </source>
</evidence>
<keyword evidence="7" id="KW-1185">Reference proteome</keyword>
<dbReference type="RefSeq" id="WP_038584857.1">
    <property type="nucleotide sequence ID" value="NZ_HG938353.1"/>
</dbReference>
<dbReference type="OrthoDB" id="9807246at2"/>
<dbReference type="Gene3D" id="3.90.1590.10">
    <property type="entry name" value="glutathione-dependent formaldehyde- activating enzyme (gfa)"/>
    <property type="match status" value="1"/>
</dbReference>
<dbReference type="PATRIC" id="fig|1028800.3.peg.815"/>
<dbReference type="InterPro" id="IPR011057">
    <property type="entry name" value="Mss4-like_sf"/>
</dbReference>
<dbReference type="SUPFAM" id="SSF51316">
    <property type="entry name" value="Mss4-like"/>
    <property type="match status" value="1"/>
</dbReference>
<dbReference type="eggNOG" id="COG3791">
    <property type="taxonomic scope" value="Bacteria"/>
</dbReference>
<evidence type="ECO:0000259" key="5">
    <source>
        <dbReference type="PROSITE" id="PS51891"/>
    </source>
</evidence>
<organism evidence="6 7">
    <name type="scientific">Neorhizobium galegae bv. orientalis str. HAMBI 540</name>
    <dbReference type="NCBI Taxonomy" id="1028800"/>
    <lineage>
        <taxon>Bacteria</taxon>
        <taxon>Pseudomonadati</taxon>
        <taxon>Pseudomonadota</taxon>
        <taxon>Alphaproteobacteria</taxon>
        <taxon>Hyphomicrobiales</taxon>
        <taxon>Rhizobiaceae</taxon>
        <taxon>Rhizobium/Agrobacterium group</taxon>
        <taxon>Neorhizobium</taxon>
    </lineage>
</organism>
<dbReference type="Pfam" id="PF04828">
    <property type="entry name" value="GFA"/>
    <property type="match status" value="1"/>
</dbReference>
<dbReference type="HOGENOM" id="CLU_055491_3_4_5"/>
<keyword evidence="4" id="KW-0456">Lyase</keyword>
<dbReference type="EMBL" id="HG938353">
    <property type="protein sequence ID" value="CDN46997.1"/>
    <property type="molecule type" value="Genomic_DNA"/>
</dbReference>
<feature type="domain" description="CENP-V/GFA" evidence="5">
    <location>
        <begin position="4"/>
        <end position="114"/>
    </location>
</feature>
<evidence type="ECO:0000313" key="6">
    <source>
        <dbReference type="EMBL" id="CDN46997.1"/>
    </source>
</evidence>
<evidence type="ECO:0000256" key="3">
    <source>
        <dbReference type="ARBA" id="ARBA00022833"/>
    </source>
</evidence>
<dbReference type="GO" id="GO:0046872">
    <property type="term" value="F:metal ion binding"/>
    <property type="evidence" value="ECO:0007669"/>
    <property type="project" value="UniProtKB-KW"/>
</dbReference>
<protein>
    <submittedName>
        <fullName evidence="6">Glutathione-dependent formaldehyde-activating GFA</fullName>
    </submittedName>
</protein>
<reference evidence="7" key="1">
    <citation type="journal article" date="2014" name="BMC Genomics">
        <title>Genome sequencing of two Neorhizobium galegae strains reveals a noeT gene responsible for the unusual acetylation of the nodulation factors.</title>
        <authorList>
            <person name="Osterman J."/>
            <person name="Marsh J."/>
            <person name="Laine P.K."/>
            <person name="Zeng Z."/>
            <person name="Alatalo E."/>
            <person name="Sullivan J.T."/>
            <person name="Young J.P."/>
            <person name="Thomas-Oates J."/>
            <person name="Paulin L."/>
            <person name="Lindstrom K."/>
        </authorList>
    </citation>
    <scope>NUCLEOTIDE SEQUENCE [LARGE SCALE GENOMIC DNA]</scope>
    <source>
        <strain evidence="7">HAMBI 540</strain>
    </source>
</reference>
<dbReference type="AlphaFoldDB" id="A0A068SL93"/>
<name>A0A068SL93_NEOGA</name>
<comment type="similarity">
    <text evidence="1">Belongs to the Gfa family.</text>
</comment>
<evidence type="ECO:0000256" key="2">
    <source>
        <dbReference type="ARBA" id="ARBA00022723"/>
    </source>
</evidence>
<dbReference type="PROSITE" id="PS51891">
    <property type="entry name" value="CENP_V_GFA"/>
    <property type="match status" value="1"/>
</dbReference>
<dbReference type="PANTHER" id="PTHR33337">
    <property type="entry name" value="GFA DOMAIN-CONTAINING PROTEIN"/>
    <property type="match status" value="1"/>
</dbReference>
<evidence type="ECO:0000256" key="4">
    <source>
        <dbReference type="ARBA" id="ARBA00023239"/>
    </source>
</evidence>
<dbReference type="PANTHER" id="PTHR33337:SF40">
    <property type="entry name" value="CENP-V_GFA DOMAIN-CONTAINING PROTEIN-RELATED"/>
    <property type="match status" value="1"/>
</dbReference>
<dbReference type="InterPro" id="IPR006913">
    <property type="entry name" value="CENP-V/GFA"/>
</dbReference>
<keyword evidence="2" id="KW-0479">Metal-binding</keyword>
<gene>
    <name evidence="6" type="ORF">RG540_CH08080</name>
</gene>
<evidence type="ECO:0000256" key="1">
    <source>
        <dbReference type="ARBA" id="ARBA00005495"/>
    </source>
</evidence>
<proteinExistence type="inferred from homology"/>
<accession>A0A068SL93</accession>
<sequence length="135" mass="14627">MSPRIATCSCGQLSIEVQGEPLGVGVCHCFACQRRTGSVFAALAGFAPDYKVSGKATEYVRTGDQGARFRFRFCPVCGTNLYHTEEGAEQHFVAVSVGAFADPGFPAPQDSVYDCRRHSWVKLPSGIIVYDKDPT</sequence>
<dbReference type="KEGG" id="ngg:RG540_CH08080"/>